<keyword evidence="4" id="KW-1185">Reference proteome</keyword>
<accession>A0A850WRS6</accession>
<dbReference type="SUPFAM" id="SSF50156">
    <property type="entry name" value="PDZ domain-like"/>
    <property type="match status" value="1"/>
</dbReference>
<evidence type="ECO:0000313" key="4">
    <source>
        <dbReference type="Proteomes" id="UP000653271"/>
    </source>
</evidence>
<proteinExistence type="predicted"/>
<dbReference type="PROSITE" id="PS50106">
    <property type="entry name" value="PDZ"/>
    <property type="match status" value="1"/>
</dbReference>
<dbReference type="InterPro" id="IPR001478">
    <property type="entry name" value="PDZ"/>
</dbReference>
<evidence type="ECO:0000313" key="3">
    <source>
        <dbReference type="EMBL" id="NWH73116.1"/>
    </source>
</evidence>
<dbReference type="Gene3D" id="2.30.42.10">
    <property type="match status" value="1"/>
</dbReference>
<feature type="non-terminal residue" evidence="3">
    <location>
        <position position="181"/>
    </location>
</feature>
<name>A0A850WRS6_PIACA</name>
<feature type="region of interest" description="Disordered" evidence="1">
    <location>
        <begin position="61"/>
        <end position="181"/>
    </location>
</feature>
<dbReference type="Proteomes" id="UP000653271">
    <property type="component" value="Unassembled WGS sequence"/>
</dbReference>
<evidence type="ECO:0000259" key="2">
    <source>
        <dbReference type="PROSITE" id="PS50106"/>
    </source>
</evidence>
<feature type="compositionally biased region" description="Polar residues" evidence="1">
    <location>
        <begin position="61"/>
        <end position="74"/>
    </location>
</feature>
<feature type="non-terminal residue" evidence="3">
    <location>
        <position position="1"/>
    </location>
</feature>
<dbReference type="EMBL" id="WAAB01007640">
    <property type="protein sequence ID" value="NWH73116.1"/>
    <property type="molecule type" value="Genomic_DNA"/>
</dbReference>
<feature type="compositionally biased region" description="Polar residues" evidence="1">
    <location>
        <begin position="144"/>
        <end position="153"/>
    </location>
</feature>
<dbReference type="InterPro" id="IPR052074">
    <property type="entry name" value="NonRcpt_TyrProt_Phosphatase"/>
</dbReference>
<protein>
    <submittedName>
        <fullName evidence="3">PARD3 protein</fullName>
    </submittedName>
</protein>
<dbReference type="PANTHER" id="PTHR46900:SF4">
    <property type="entry name" value="FERM AND PDZ DOMAIN CONTAINING 2"/>
    <property type="match status" value="1"/>
</dbReference>
<feature type="domain" description="PDZ" evidence="2">
    <location>
        <begin position="1"/>
        <end position="53"/>
    </location>
</feature>
<dbReference type="InterPro" id="IPR036034">
    <property type="entry name" value="PDZ_sf"/>
</dbReference>
<gene>
    <name evidence="3" type="primary">Pard3_1</name>
    <name evidence="3" type="ORF">PIACAY_R15094</name>
</gene>
<evidence type="ECO:0000256" key="1">
    <source>
        <dbReference type="SAM" id="MobiDB-lite"/>
    </source>
</evidence>
<dbReference type="SMART" id="SM00228">
    <property type="entry name" value="PDZ"/>
    <property type="match status" value="1"/>
</dbReference>
<dbReference type="PANTHER" id="PTHR46900">
    <property type="entry name" value="TYROSINE-PROTEIN PHOSPHATASE NON-RECEPTOR TYPE 13"/>
    <property type="match status" value="1"/>
</dbReference>
<dbReference type="AlphaFoldDB" id="A0A850WRS6"/>
<feature type="compositionally biased region" description="Basic and acidic residues" evidence="1">
    <location>
        <begin position="128"/>
        <end position="140"/>
    </location>
</feature>
<dbReference type="Pfam" id="PF00595">
    <property type="entry name" value="PDZ"/>
    <property type="match status" value="1"/>
</dbReference>
<comment type="caution">
    <text evidence="3">The sequence shown here is derived from an EMBL/GenBank/DDBJ whole genome shotgun (WGS) entry which is preliminary data.</text>
</comment>
<dbReference type="OrthoDB" id="165498at2759"/>
<organism evidence="3 4">
    <name type="scientific">Piaya cayana</name>
    <name type="common">Common squirrel cuckoo</name>
    <dbReference type="NCBI Taxonomy" id="33601"/>
    <lineage>
        <taxon>Eukaryota</taxon>
        <taxon>Metazoa</taxon>
        <taxon>Chordata</taxon>
        <taxon>Craniata</taxon>
        <taxon>Vertebrata</taxon>
        <taxon>Euteleostomi</taxon>
        <taxon>Archelosauria</taxon>
        <taxon>Archosauria</taxon>
        <taxon>Dinosauria</taxon>
        <taxon>Saurischia</taxon>
        <taxon>Theropoda</taxon>
        <taxon>Coelurosauria</taxon>
        <taxon>Aves</taxon>
        <taxon>Neognathae</taxon>
        <taxon>Neoaves</taxon>
        <taxon>Otidimorphae</taxon>
        <taxon>Cuculiformes</taxon>
        <taxon>Coccyzidae</taxon>
        <taxon>Piaya</taxon>
    </lineage>
</organism>
<reference evidence="3" key="1">
    <citation type="submission" date="2019-09" db="EMBL/GenBank/DDBJ databases">
        <title>Bird 10,000 Genomes (B10K) Project - Family phase.</title>
        <authorList>
            <person name="Zhang G."/>
        </authorList>
    </citation>
    <scope>NUCLEOTIDE SEQUENCE</scope>
    <source>
        <strain evidence="3">B10K-DU-008-47</strain>
        <tissue evidence="3">Mixed tissue sample</tissue>
    </source>
</reference>
<sequence length="181" mass="19702">SPDSIADLDGRLQVGDILLKVNETFVSGLSRQAVIDLLRKAQGTVQLTVCRSTALHWAYSGNQSNNIPSPTNTKAEPDSPEGSLESPPVFTFMEEEESNQMCTKGPENIHNSPPQGEMAGREYIISDISDRSQKHAESEGCRGGSQQSETDSWTNEDSDLPCRISTIPRSKHVKSSPVSLT</sequence>